<comment type="caution">
    <text evidence="3">The sequence shown here is derived from an EMBL/GenBank/DDBJ whole genome shotgun (WGS) entry which is preliminary data.</text>
</comment>
<dbReference type="InterPro" id="IPR045889">
    <property type="entry name" value="MES/HNL"/>
</dbReference>
<gene>
    <name evidence="3" type="ORF">Q8947_11735</name>
</gene>
<evidence type="ECO:0000313" key="4">
    <source>
        <dbReference type="Proteomes" id="UP001232156"/>
    </source>
</evidence>
<dbReference type="PANTHER" id="PTHR10992">
    <property type="entry name" value="METHYLESTERASE FAMILY MEMBER"/>
    <property type="match status" value="1"/>
</dbReference>
<proteinExistence type="predicted"/>
<evidence type="ECO:0000256" key="1">
    <source>
        <dbReference type="ARBA" id="ARBA00022801"/>
    </source>
</evidence>
<feature type="domain" description="AB hydrolase-1" evidence="2">
    <location>
        <begin position="9"/>
        <end position="238"/>
    </location>
</feature>
<dbReference type="EMBL" id="JAUZQE010000031">
    <property type="protein sequence ID" value="MDR4126651.1"/>
    <property type="molecule type" value="Genomic_DNA"/>
</dbReference>
<dbReference type="Proteomes" id="UP001232156">
    <property type="component" value="Unassembled WGS sequence"/>
</dbReference>
<protein>
    <submittedName>
        <fullName evidence="3">Alpha/beta hydrolase family protein</fullName>
    </submittedName>
</protein>
<dbReference type="InterPro" id="IPR000073">
    <property type="entry name" value="AB_hydrolase_1"/>
</dbReference>
<evidence type="ECO:0000259" key="2">
    <source>
        <dbReference type="Pfam" id="PF12697"/>
    </source>
</evidence>
<dbReference type="GO" id="GO:0016787">
    <property type="term" value="F:hydrolase activity"/>
    <property type="evidence" value="ECO:0007669"/>
    <property type="project" value="UniProtKB-KW"/>
</dbReference>
<dbReference type="SUPFAM" id="SSF53474">
    <property type="entry name" value="alpha/beta-Hydrolases"/>
    <property type="match status" value="1"/>
</dbReference>
<accession>A0ABU1D8H0</accession>
<name>A0ABU1D8H0_9BURK</name>
<dbReference type="InterPro" id="IPR029058">
    <property type="entry name" value="AB_hydrolase_fold"/>
</dbReference>
<dbReference type="Pfam" id="PF12697">
    <property type="entry name" value="Abhydrolase_6"/>
    <property type="match status" value="1"/>
</dbReference>
<evidence type="ECO:0000313" key="3">
    <source>
        <dbReference type="EMBL" id="MDR4126651.1"/>
    </source>
</evidence>
<reference evidence="3 4" key="1">
    <citation type="submission" date="2023-08" db="EMBL/GenBank/DDBJ databases">
        <title>Alcaligenaceae gen. nov., a novel taxon isolated from the sludge of Yixing Pesticide Factory.</title>
        <authorList>
            <person name="Ruan L."/>
        </authorList>
    </citation>
    <scope>NUCLEOTIDE SEQUENCE [LARGE SCALE GENOMIC DNA]</scope>
    <source>
        <strain evidence="3 4">LG-2</strain>
    </source>
</reference>
<organism evidence="3 4">
    <name type="scientific">Yanghanlia caeni</name>
    <dbReference type="NCBI Taxonomy" id="3064283"/>
    <lineage>
        <taxon>Bacteria</taxon>
        <taxon>Pseudomonadati</taxon>
        <taxon>Pseudomonadota</taxon>
        <taxon>Betaproteobacteria</taxon>
        <taxon>Burkholderiales</taxon>
        <taxon>Alcaligenaceae</taxon>
        <taxon>Yanghanlia</taxon>
    </lineage>
</organism>
<keyword evidence="1 3" id="KW-0378">Hydrolase</keyword>
<keyword evidence="4" id="KW-1185">Reference proteome</keyword>
<dbReference type="RefSeq" id="WP_347287365.1">
    <property type="nucleotide sequence ID" value="NZ_JAUZQE010000031.1"/>
</dbReference>
<dbReference type="Gene3D" id="3.40.50.1820">
    <property type="entry name" value="alpha/beta hydrolase"/>
    <property type="match status" value="1"/>
</dbReference>
<sequence>MSSPTARTFVLAHGSWHGGWCWAPVAARLRAHGHRVFTPSFTGMGERAQLLSPSITIDTFIDDLIQVITGEDLHDVVLVGHSFAGVPITGVADRLPERLAGLVYFDSVVLESGRDSFSHYPPQEARARVEAAQRATGGLAVPVPDPLPAAWGLEPGSPEHEWVVAHLTPHPLGSYTTPLNLQHPIGNGLPCTYIHCTAPSLPLLESSRVLVRALGGWNWVELAAPHEAHITHPDMLADVLLNL</sequence>
<dbReference type="PANTHER" id="PTHR10992:SF1083">
    <property type="entry name" value="METHYLESTERASE 1"/>
    <property type="match status" value="1"/>
</dbReference>